<evidence type="ECO:0000256" key="2">
    <source>
        <dbReference type="HAMAP-Rule" id="MF_02117"/>
    </source>
</evidence>
<comment type="caution">
    <text evidence="3">The sequence shown here is derived from an EMBL/GenBank/DDBJ whole genome shotgun (WGS) entry which is preliminary data.</text>
</comment>
<dbReference type="RefSeq" id="WP_180280723.1">
    <property type="nucleotide sequence ID" value="NZ_JABFDB010000001.1"/>
</dbReference>
<dbReference type="EMBL" id="JABFDB010000001">
    <property type="protein sequence ID" value="NYZ19037.1"/>
    <property type="molecule type" value="Genomic_DNA"/>
</dbReference>
<evidence type="ECO:0000313" key="3">
    <source>
        <dbReference type="EMBL" id="NYZ19037.1"/>
    </source>
</evidence>
<dbReference type="NCBIfam" id="NF033689">
    <property type="entry name" value="N2Fix_CO_CowN"/>
    <property type="match status" value="1"/>
</dbReference>
<gene>
    <name evidence="2 3" type="primary">cowN</name>
    <name evidence="3" type="ORF">HND93_04880</name>
</gene>
<accession>A0ABX2T3Y5</accession>
<keyword evidence="1 2" id="KW-0535">Nitrogen fixation</keyword>
<proteinExistence type="inferred from homology"/>
<dbReference type="InterPro" id="IPR024899">
    <property type="entry name" value="CowN"/>
</dbReference>
<sequence length="98" mass="11145">MDTTAPDRYVSFQGIDCTANTRAVVDRVLMHIADPARSNPFWERFKQRLAEAGNDPTARKADELCLACSHVYYIDELFEEQGDEVGLAMLRKLEDECC</sequence>
<dbReference type="HAMAP" id="MF_02117">
    <property type="entry name" value="CowN"/>
    <property type="match status" value="1"/>
</dbReference>
<comment type="similarity">
    <text evidence="2">Belongs to the CowN family.</text>
</comment>
<comment type="function">
    <text evidence="2">Is required to sustain N(2)-dependent growth in the presence of low levels of carbon monoxide (CO). Probably acts by protecting the N(2) fixation ability of the nitrogenase complex, which is inactivated in the presence of CO.</text>
</comment>
<dbReference type="Pfam" id="PF20543">
    <property type="entry name" value="CowN"/>
    <property type="match status" value="1"/>
</dbReference>
<reference evidence="3 4" key="1">
    <citation type="submission" date="2020-05" db="EMBL/GenBank/DDBJ databases">
        <title>Azospirillum oleiclasticum sp. nov, a nitrogen-fixing and heavy crude oil-emulsifying bacterium isolated from the crude oil of Yumen Oilfield.</title>
        <authorList>
            <person name="Wu D."/>
            <person name="Cai M."/>
            <person name="Zhang X."/>
        </authorList>
    </citation>
    <scope>NUCLEOTIDE SEQUENCE [LARGE SCALE GENOMIC DNA]</scope>
    <source>
        <strain evidence="3 4">ROY-1-1-2</strain>
    </source>
</reference>
<name>A0ABX2T3Y5_9PROT</name>
<organism evidence="3 4">
    <name type="scientific">Azospirillum oleiclasticum</name>
    <dbReference type="NCBI Taxonomy" id="2735135"/>
    <lineage>
        <taxon>Bacteria</taxon>
        <taxon>Pseudomonadati</taxon>
        <taxon>Pseudomonadota</taxon>
        <taxon>Alphaproteobacteria</taxon>
        <taxon>Rhodospirillales</taxon>
        <taxon>Azospirillaceae</taxon>
        <taxon>Azospirillum</taxon>
    </lineage>
</organism>
<evidence type="ECO:0000256" key="1">
    <source>
        <dbReference type="ARBA" id="ARBA00023231"/>
    </source>
</evidence>
<keyword evidence="4" id="KW-1185">Reference proteome</keyword>
<dbReference type="Proteomes" id="UP000584642">
    <property type="component" value="Unassembled WGS sequence"/>
</dbReference>
<protein>
    <recommendedName>
        <fullName evidence="2">N(2)-fixation sustaining protein CowN</fullName>
    </recommendedName>
    <alternativeName>
        <fullName evidence="2">CO weal-nitrogenase</fullName>
    </alternativeName>
</protein>
<evidence type="ECO:0000313" key="4">
    <source>
        <dbReference type="Proteomes" id="UP000584642"/>
    </source>
</evidence>